<dbReference type="Gene3D" id="1.25.40.10">
    <property type="entry name" value="Tetratricopeptide repeat domain"/>
    <property type="match status" value="1"/>
</dbReference>
<accession>A0ABS3VR87</accession>
<dbReference type="InterPro" id="IPR036388">
    <property type="entry name" value="WH-like_DNA-bd_sf"/>
</dbReference>
<dbReference type="Gene3D" id="3.40.50.300">
    <property type="entry name" value="P-loop containing nucleotide triphosphate hydrolases"/>
    <property type="match status" value="1"/>
</dbReference>
<gene>
    <name evidence="3" type="ORF">GSF22_13545</name>
</gene>
<dbReference type="PRINTS" id="PR00364">
    <property type="entry name" value="DISEASERSIST"/>
</dbReference>
<sequence length="755" mass="81871">MSEPTFGSLLRSYRHAAGLTLEQFSEASGVSTRAISDMERGHSRAPQQRTLAALADALGLSPQSRRALVGAANEGRTRGSGGAGTCEPPRAVPDFVGRTVELDRLRRYAADATPDGPAPVAVVHGPPGLGKSTLAVHAASQLRDTFPDGVFFLDLRGIDATPVPPAEGLARLLLALGIGPRRMSADLAERSAQFRAALRERRSIVVLDNAGSEAQVRPLLPGAGSSLLLITSRRALTGLDGVLRLPLSPFSATESAELLVGMVGRNSDRVTPPALAEVAGLCENLPLALRLAGNRLVSRPGWTMAHLAARLSDADRRLATLTAGDLGVEAAFGLSYAQLTDSARQTFRRLSLVPGEDFAAPLAAVLAQCSVSAVEDHLDELADLGLLQADRGDRFRFHDLIRLFARNRLRNEEPDSYQRAARDRMVRWLLETVVAAGRWFDTGGDVEPVGGPAAVDLNSIEAADEWLQVERANWLAALRIAASGGEHRLVVEVAEAMHWYSDRTTHWGVWPEVYARSQEAAAQLGDERLLAVHLNYLSWALSYCEQRHEESVTAAAEAFEVAVRVGDRSQQAWALEYMARARRALGDFQGALDTAREAVPLFDAATDHEGYVQAFIGIGHTLFELGRFAEAADSHQIALQAAEERPLRPTVALFSRAQTRLQIGKCLAVQERWAEAERYLLQAMPLLEEFGAPIILGQGHYWLGQTKHALEAPDEARSHLARAVEQYQAADSESLAQRAREALAELDRADDLPAR</sequence>
<evidence type="ECO:0000313" key="3">
    <source>
        <dbReference type="EMBL" id="MBO4207022.1"/>
    </source>
</evidence>
<dbReference type="InterPro" id="IPR011990">
    <property type="entry name" value="TPR-like_helical_dom_sf"/>
</dbReference>
<dbReference type="Gene3D" id="1.10.260.40">
    <property type="entry name" value="lambda repressor-like DNA-binding domains"/>
    <property type="match status" value="1"/>
</dbReference>
<dbReference type="PANTHER" id="PTHR47691:SF3">
    <property type="entry name" value="HTH-TYPE TRANSCRIPTIONAL REGULATOR RV0890C-RELATED"/>
    <property type="match status" value="1"/>
</dbReference>
<dbReference type="Gene3D" id="1.10.10.10">
    <property type="entry name" value="Winged helix-like DNA-binding domain superfamily/Winged helix DNA-binding domain"/>
    <property type="match status" value="1"/>
</dbReference>
<dbReference type="InterPro" id="IPR001387">
    <property type="entry name" value="Cro/C1-type_HTH"/>
</dbReference>
<dbReference type="SUPFAM" id="SSF47413">
    <property type="entry name" value="lambda repressor-like DNA-binding domains"/>
    <property type="match status" value="1"/>
</dbReference>
<dbReference type="InterPro" id="IPR041664">
    <property type="entry name" value="AAA_16"/>
</dbReference>
<protein>
    <submittedName>
        <fullName evidence="3">Tetratricopeptide repeat protein</fullName>
    </submittedName>
</protein>
<dbReference type="RefSeq" id="WP_208813922.1">
    <property type="nucleotide sequence ID" value="NZ_WVUH01000098.1"/>
</dbReference>
<dbReference type="PANTHER" id="PTHR47691">
    <property type="entry name" value="REGULATOR-RELATED"/>
    <property type="match status" value="1"/>
</dbReference>
<dbReference type="PROSITE" id="PS50943">
    <property type="entry name" value="HTH_CROC1"/>
    <property type="match status" value="1"/>
</dbReference>
<dbReference type="InterPro" id="IPR003593">
    <property type="entry name" value="AAA+_ATPase"/>
</dbReference>
<feature type="region of interest" description="Disordered" evidence="1">
    <location>
        <begin position="67"/>
        <end position="92"/>
    </location>
</feature>
<dbReference type="Proteomes" id="UP000823521">
    <property type="component" value="Unassembled WGS sequence"/>
</dbReference>
<name>A0ABS3VR87_MICEH</name>
<comment type="caution">
    <text evidence="3">The sequence shown here is derived from an EMBL/GenBank/DDBJ whole genome shotgun (WGS) entry which is preliminary data.</text>
</comment>
<keyword evidence="4" id="KW-1185">Reference proteome</keyword>
<dbReference type="SUPFAM" id="SSF48452">
    <property type="entry name" value="TPR-like"/>
    <property type="match status" value="2"/>
</dbReference>
<evidence type="ECO:0000259" key="2">
    <source>
        <dbReference type="PROSITE" id="PS50943"/>
    </source>
</evidence>
<dbReference type="SUPFAM" id="SSF52540">
    <property type="entry name" value="P-loop containing nucleoside triphosphate hydrolases"/>
    <property type="match status" value="1"/>
</dbReference>
<dbReference type="Pfam" id="PF13560">
    <property type="entry name" value="HTH_31"/>
    <property type="match status" value="1"/>
</dbReference>
<dbReference type="SMART" id="SM00530">
    <property type="entry name" value="HTH_XRE"/>
    <property type="match status" value="1"/>
</dbReference>
<dbReference type="Pfam" id="PF13191">
    <property type="entry name" value="AAA_16"/>
    <property type="match status" value="1"/>
</dbReference>
<evidence type="ECO:0000256" key="1">
    <source>
        <dbReference type="SAM" id="MobiDB-lite"/>
    </source>
</evidence>
<proteinExistence type="predicted"/>
<dbReference type="InterPro" id="IPR027417">
    <property type="entry name" value="P-loop_NTPase"/>
</dbReference>
<evidence type="ECO:0000313" key="4">
    <source>
        <dbReference type="Proteomes" id="UP000823521"/>
    </source>
</evidence>
<organism evidence="3 4">
    <name type="scientific">Micromonospora echinofusca</name>
    <dbReference type="NCBI Taxonomy" id="47858"/>
    <lineage>
        <taxon>Bacteria</taxon>
        <taxon>Bacillati</taxon>
        <taxon>Actinomycetota</taxon>
        <taxon>Actinomycetes</taxon>
        <taxon>Micromonosporales</taxon>
        <taxon>Micromonosporaceae</taxon>
        <taxon>Micromonospora</taxon>
    </lineage>
</organism>
<dbReference type="SMART" id="SM00028">
    <property type="entry name" value="TPR"/>
    <property type="match status" value="4"/>
</dbReference>
<reference evidence="3 4" key="1">
    <citation type="submission" date="2019-12" db="EMBL/GenBank/DDBJ databases">
        <title>Whole genome sequencing of endophytic Actinobacterium Micromonospora sp. MPMI6T.</title>
        <authorList>
            <person name="Evv R."/>
            <person name="Podile A.R."/>
        </authorList>
    </citation>
    <scope>NUCLEOTIDE SEQUENCE [LARGE SCALE GENOMIC DNA]</scope>
    <source>
        <strain evidence="3 4">MPMI6</strain>
    </source>
</reference>
<dbReference type="EMBL" id="WVUH01000098">
    <property type="protein sequence ID" value="MBO4207022.1"/>
    <property type="molecule type" value="Genomic_DNA"/>
</dbReference>
<feature type="domain" description="HTH cro/C1-type" evidence="2">
    <location>
        <begin position="10"/>
        <end position="65"/>
    </location>
</feature>
<dbReference type="InterPro" id="IPR019734">
    <property type="entry name" value="TPR_rpt"/>
</dbReference>
<dbReference type="InterPro" id="IPR010982">
    <property type="entry name" value="Lambda_DNA-bd_dom_sf"/>
</dbReference>
<dbReference type="CDD" id="cd00093">
    <property type="entry name" value="HTH_XRE"/>
    <property type="match status" value="1"/>
</dbReference>
<dbReference type="SMART" id="SM00382">
    <property type="entry name" value="AAA"/>
    <property type="match status" value="1"/>
</dbReference>